<dbReference type="RefSeq" id="WP_117899555.1">
    <property type="nucleotide sequence ID" value="NZ_QSHQ01000016.1"/>
</dbReference>
<feature type="transmembrane region" description="Helical" evidence="1">
    <location>
        <begin position="228"/>
        <end position="247"/>
    </location>
</feature>
<sequence>MMKYISTIGTIALMSLFLFPIELKAFPGMNSKKFLAAVGLVWFFIYLGKYRTGRFSKDMVILSLLAGGVSMAGLIAVTYNETPDYVYATYISSMWVWLGAAYVVVNIIRLVHGSASIWLVGNYFIVVCVIQCVMALWIDSSVELKQAIDSVIEQGQDFLNSYKVERLYGIGASLDVAGSRFAAALVLLAFFLLSMEQTRFRNWMFFYLLAFVFIAVVGNMIARTTTVGLLLAIVYLLYKSGFWRLQLSAESRKLWLYLGGVLLLTIPLCVYLYQQDAIFRSNLRFAFEGFFSLIEKGEWQVASNERLQNMYVFPDNLKTWLIGDGYFSNPYNIDPYFTGRFVGGYYMSTDVGYLRFIFYSGLVGLAAITAVVWKACLICRSRFEAQKELFGLFLLVNLLVWFKVSTDIFLIFALFMMVNQDENDTYNRKISLANENTL</sequence>
<evidence type="ECO:0000313" key="2">
    <source>
        <dbReference type="EMBL" id="RHC29205.1"/>
    </source>
</evidence>
<name>A0A413ZR26_BACSE</name>
<feature type="transmembrane region" description="Helical" evidence="1">
    <location>
        <begin position="60"/>
        <end position="79"/>
    </location>
</feature>
<feature type="transmembrane region" description="Helical" evidence="1">
    <location>
        <begin position="167"/>
        <end position="193"/>
    </location>
</feature>
<dbReference type="EMBL" id="QSHQ01000016">
    <property type="protein sequence ID" value="RHC29205.1"/>
    <property type="molecule type" value="Genomic_DNA"/>
</dbReference>
<evidence type="ECO:0000256" key="1">
    <source>
        <dbReference type="SAM" id="Phobius"/>
    </source>
</evidence>
<feature type="transmembrane region" description="Helical" evidence="1">
    <location>
        <begin position="117"/>
        <end position="138"/>
    </location>
</feature>
<accession>A0A413ZR26</accession>
<feature type="transmembrane region" description="Helical" evidence="1">
    <location>
        <begin position="33"/>
        <end position="48"/>
    </location>
</feature>
<comment type="caution">
    <text evidence="2">The sequence shown here is derived from an EMBL/GenBank/DDBJ whole genome shotgun (WGS) entry which is preliminary data.</text>
</comment>
<proteinExistence type="predicted"/>
<feature type="transmembrane region" description="Helical" evidence="1">
    <location>
        <begin position="85"/>
        <end position="105"/>
    </location>
</feature>
<feature type="transmembrane region" description="Helical" evidence="1">
    <location>
        <begin position="254"/>
        <end position="273"/>
    </location>
</feature>
<evidence type="ECO:0000313" key="3">
    <source>
        <dbReference type="Proteomes" id="UP000285305"/>
    </source>
</evidence>
<gene>
    <name evidence="2" type="ORF">DW853_09770</name>
</gene>
<evidence type="ECO:0008006" key="4">
    <source>
        <dbReference type="Google" id="ProtNLM"/>
    </source>
</evidence>
<keyword evidence="1" id="KW-0472">Membrane</keyword>
<dbReference type="AlphaFoldDB" id="A0A413ZR26"/>
<organism evidence="2 3">
    <name type="scientific">Bacteroides stercoris</name>
    <dbReference type="NCBI Taxonomy" id="46506"/>
    <lineage>
        <taxon>Bacteria</taxon>
        <taxon>Pseudomonadati</taxon>
        <taxon>Bacteroidota</taxon>
        <taxon>Bacteroidia</taxon>
        <taxon>Bacteroidales</taxon>
        <taxon>Bacteroidaceae</taxon>
        <taxon>Bacteroides</taxon>
    </lineage>
</organism>
<dbReference type="Proteomes" id="UP000285305">
    <property type="component" value="Unassembled WGS sequence"/>
</dbReference>
<feature type="transmembrane region" description="Helical" evidence="1">
    <location>
        <begin position="205"/>
        <end position="222"/>
    </location>
</feature>
<keyword evidence="1" id="KW-1133">Transmembrane helix</keyword>
<reference evidence="2 3" key="1">
    <citation type="submission" date="2018-08" db="EMBL/GenBank/DDBJ databases">
        <title>A genome reference for cultivated species of the human gut microbiota.</title>
        <authorList>
            <person name="Zou Y."/>
            <person name="Xue W."/>
            <person name="Luo G."/>
        </authorList>
    </citation>
    <scope>NUCLEOTIDE SEQUENCE [LARGE SCALE GENOMIC DNA]</scope>
    <source>
        <strain evidence="2 3">AM36-9BH</strain>
    </source>
</reference>
<feature type="transmembrane region" description="Helical" evidence="1">
    <location>
        <begin position="389"/>
        <end position="418"/>
    </location>
</feature>
<keyword evidence="1" id="KW-0812">Transmembrane</keyword>
<protein>
    <recommendedName>
        <fullName evidence="4">O-antigen ligase domain-containing protein</fullName>
    </recommendedName>
</protein>
<feature type="transmembrane region" description="Helical" evidence="1">
    <location>
        <begin position="356"/>
        <end position="377"/>
    </location>
</feature>